<organism evidence="7 8">
    <name type="scientific">Acidocella aminolytica 101 = DSM 11237</name>
    <dbReference type="NCBI Taxonomy" id="1120923"/>
    <lineage>
        <taxon>Bacteria</taxon>
        <taxon>Pseudomonadati</taxon>
        <taxon>Pseudomonadota</taxon>
        <taxon>Alphaproteobacteria</taxon>
        <taxon>Acetobacterales</taxon>
        <taxon>Acidocellaceae</taxon>
        <taxon>Acidocella</taxon>
    </lineage>
</organism>
<gene>
    <name evidence="7" type="ORF">Aam_126_035</name>
</gene>
<keyword evidence="3 5" id="KW-1133">Transmembrane helix</keyword>
<feature type="domain" description="TMEM205-like" evidence="6">
    <location>
        <begin position="13"/>
        <end position="99"/>
    </location>
</feature>
<feature type="transmembrane region" description="Helical" evidence="5">
    <location>
        <begin position="114"/>
        <end position="131"/>
    </location>
</feature>
<dbReference type="Pfam" id="PF13664">
    <property type="entry name" value="DUF4149"/>
    <property type="match status" value="1"/>
</dbReference>
<dbReference type="RefSeq" id="WP_048880287.1">
    <property type="nucleotide sequence ID" value="NZ_BANC01000124.1"/>
</dbReference>
<evidence type="ECO:0000256" key="2">
    <source>
        <dbReference type="ARBA" id="ARBA00022692"/>
    </source>
</evidence>
<evidence type="ECO:0000256" key="1">
    <source>
        <dbReference type="ARBA" id="ARBA00004370"/>
    </source>
</evidence>
<protein>
    <recommendedName>
        <fullName evidence="6">TMEM205-like domain-containing protein</fullName>
    </recommendedName>
</protein>
<feature type="transmembrane region" description="Helical" evidence="5">
    <location>
        <begin position="51"/>
        <end position="69"/>
    </location>
</feature>
<dbReference type="STRING" id="1120923.SAMN02746095_02462"/>
<dbReference type="GO" id="GO:0016020">
    <property type="term" value="C:membrane"/>
    <property type="evidence" value="ECO:0007669"/>
    <property type="project" value="UniProtKB-SubCell"/>
</dbReference>
<accession>A0A0D6PKD3</accession>
<keyword evidence="4 5" id="KW-0472">Membrane</keyword>
<dbReference type="OrthoDB" id="5741001at2"/>
<keyword evidence="8" id="KW-1185">Reference proteome</keyword>
<keyword evidence="2 5" id="KW-0812">Transmembrane</keyword>
<evidence type="ECO:0000313" key="7">
    <source>
        <dbReference type="EMBL" id="GAN81906.1"/>
    </source>
</evidence>
<dbReference type="EMBL" id="BANC01000124">
    <property type="protein sequence ID" value="GAN81906.1"/>
    <property type="molecule type" value="Genomic_DNA"/>
</dbReference>
<sequence>MRRFGSILSLTGLGLLAGGMLFFGAVMAPLVFTRLPLSVAGPFIRTAFPFLYLYCLITAGLSCAGYVSLRRLRSAMVPGFAILATLWSWFWMLPRLDAWRLAGNAAAFTRGHDVSTWVFGFEFFLVILLLIREGMARG</sequence>
<reference evidence="7 8" key="1">
    <citation type="submission" date="2012-11" db="EMBL/GenBank/DDBJ databases">
        <title>Whole genome sequence of Acidocella aminolytica 101 = DSM 11237.</title>
        <authorList>
            <person name="Azuma Y."/>
            <person name="Higashiura N."/>
            <person name="Hirakawa H."/>
            <person name="Matsushita K."/>
        </authorList>
    </citation>
    <scope>NUCLEOTIDE SEQUENCE [LARGE SCALE GENOMIC DNA]</scope>
    <source>
        <strain evidence="8">101 / DSM 11237</strain>
    </source>
</reference>
<comment type="caution">
    <text evidence="7">The sequence shown here is derived from an EMBL/GenBank/DDBJ whole genome shotgun (WGS) entry which is preliminary data.</text>
</comment>
<evidence type="ECO:0000256" key="3">
    <source>
        <dbReference type="ARBA" id="ARBA00022989"/>
    </source>
</evidence>
<evidence type="ECO:0000259" key="6">
    <source>
        <dbReference type="Pfam" id="PF13664"/>
    </source>
</evidence>
<evidence type="ECO:0000313" key="8">
    <source>
        <dbReference type="Proteomes" id="UP000032668"/>
    </source>
</evidence>
<evidence type="ECO:0000256" key="5">
    <source>
        <dbReference type="SAM" id="Phobius"/>
    </source>
</evidence>
<feature type="transmembrane region" description="Helical" evidence="5">
    <location>
        <begin position="76"/>
        <end position="94"/>
    </location>
</feature>
<comment type="subcellular location">
    <subcellularLocation>
        <location evidence="1">Membrane</location>
    </subcellularLocation>
</comment>
<dbReference type="AlphaFoldDB" id="A0A0D6PKD3"/>
<evidence type="ECO:0000256" key="4">
    <source>
        <dbReference type="ARBA" id="ARBA00023136"/>
    </source>
</evidence>
<dbReference type="Proteomes" id="UP000032668">
    <property type="component" value="Unassembled WGS sequence"/>
</dbReference>
<name>A0A0D6PKD3_9PROT</name>
<proteinExistence type="predicted"/>
<dbReference type="InterPro" id="IPR025423">
    <property type="entry name" value="TMEM205-like"/>
</dbReference>
<feature type="transmembrane region" description="Helical" evidence="5">
    <location>
        <begin position="7"/>
        <end position="31"/>
    </location>
</feature>